<dbReference type="AlphaFoldDB" id="A0A2J6Q3C6"/>
<evidence type="ECO:0000256" key="1">
    <source>
        <dbReference type="SAM" id="MobiDB-lite"/>
    </source>
</evidence>
<evidence type="ECO:0000313" key="3">
    <source>
        <dbReference type="EMBL" id="PMD20704.1"/>
    </source>
</evidence>
<dbReference type="EMBL" id="KZ613484">
    <property type="protein sequence ID" value="PMD20704.1"/>
    <property type="molecule type" value="Genomic_DNA"/>
</dbReference>
<keyword evidence="4" id="KW-1185">Reference proteome</keyword>
<feature type="transmembrane region" description="Helical" evidence="2">
    <location>
        <begin position="72"/>
        <end position="95"/>
    </location>
</feature>
<keyword evidence="2" id="KW-0812">Transmembrane</keyword>
<keyword evidence="2" id="KW-1133">Transmembrane helix</keyword>
<organism evidence="3 4">
    <name type="scientific">Hyaloscypha hepaticicola</name>
    <dbReference type="NCBI Taxonomy" id="2082293"/>
    <lineage>
        <taxon>Eukaryota</taxon>
        <taxon>Fungi</taxon>
        <taxon>Dikarya</taxon>
        <taxon>Ascomycota</taxon>
        <taxon>Pezizomycotina</taxon>
        <taxon>Leotiomycetes</taxon>
        <taxon>Helotiales</taxon>
        <taxon>Hyaloscyphaceae</taxon>
        <taxon>Hyaloscypha</taxon>
    </lineage>
</organism>
<dbReference type="Proteomes" id="UP000235672">
    <property type="component" value="Unassembled WGS sequence"/>
</dbReference>
<reference evidence="3 4" key="1">
    <citation type="submission" date="2016-05" db="EMBL/GenBank/DDBJ databases">
        <title>A degradative enzymes factory behind the ericoid mycorrhizal symbiosis.</title>
        <authorList>
            <consortium name="DOE Joint Genome Institute"/>
            <person name="Martino E."/>
            <person name="Morin E."/>
            <person name="Grelet G."/>
            <person name="Kuo A."/>
            <person name="Kohler A."/>
            <person name="Daghino S."/>
            <person name="Barry K."/>
            <person name="Choi C."/>
            <person name="Cichocki N."/>
            <person name="Clum A."/>
            <person name="Copeland A."/>
            <person name="Hainaut M."/>
            <person name="Haridas S."/>
            <person name="Labutti K."/>
            <person name="Lindquist E."/>
            <person name="Lipzen A."/>
            <person name="Khouja H.-R."/>
            <person name="Murat C."/>
            <person name="Ohm R."/>
            <person name="Olson A."/>
            <person name="Spatafora J."/>
            <person name="Veneault-Fourrey C."/>
            <person name="Henrissat B."/>
            <person name="Grigoriev I."/>
            <person name="Martin F."/>
            <person name="Perotto S."/>
        </authorList>
    </citation>
    <scope>NUCLEOTIDE SEQUENCE [LARGE SCALE GENOMIC DNA]</scope>
    <source>
        <strain evidence="3 4">UAMH 7357</strain>
    </source>
</reference>
<sequence>MSTNQQSFSSGPPEGPPPNYSNDDSFEMKNPGPCFPPPLGPPPAGPQNLPAPYPGDRPFAFYKPQRDPRTKLYIGMLVFLTIVITIMATVLGLTISSHKEAAVQLPYSTTISTISTPLVSTETLSCTATAVSATTQVTTQTGTQTSLLSNGPRPTSVPGCWSLLQDLCSNKTEIDPGVLYQEYWDQCEEIYSIFYCGVIQQLDNQHIFNIPANTSPFCDGMLAFCDRIEMGEPLLLRSMAPATSTSPILQLITPVSKRRFVATMLGHTKMLPSRIRHPTRVPGPLPTNNPDNQALSSGCKEPDDFRRTRGDFAVRQY</sequence>
<proteinExistence type="predicted"/>
<feature type="region of interest" description="Disordered" evidence="1">
    <location>
        <begin position="1"/>
        <end position="61"/>
    </location>
</feature>
<gene>
    <name evidence="3" type="ORF">NA56DRAFT_722691</name>
</gene>
<evidence type="ECO:0000313" key="4">
    <source>
        <dbReference type="Proteomes" id="UP000235672"/>
    </source>
</evidence>
<evidence type="ECO:0000256" key="2">
    <source>
        <dbReference type="SAM" id="Phobius"/>
    </source>
</evidence>
<feature type="region of interest" description="Disordered" evidence="1">
    <location>
        <begin position="275"/>
        <end position="302"/>
    </location>
</feature>
<accession>A0A2J6Q3C6</accession>
<name>A0A2J6Q3C6_9HELO</name>
<feature type="compositionally biased region" description="Pro residues" evidence="1">
    <location>
        <begin position="33"/>
        <end position="55"/>
    </location>
</feature>
<dbReference type="OrthoDB" id="3533870at2759"/>
<keyword evidence="2" id="KW-0472">Membrane</keyword>
<protein>
    <submittedName>
        <fullName evidence="3">Uncharacterized protein</fullName>
    </submittedName>
</protein>